<evidence type="ECO:0000313" key="2">
    <source>
        <dbReference type="Proteomes" id="UP000295598"/>
    </source>
</evidence>
<proteinExistence type="predicted"/>
<gene>
    <name evidence="1" type="ORF">C5467_23805</name>
</gene>
<evidence type="ECO:0000313" key="1">
    <source>
        <dbReference type="EMBL" id="TDB42586.1"/>
    </source>
</evidence>
<dbReference type="RefSeq" id="WP_132356424.1">
    <property type="nucleotide sequence ID" value="NZ_CAWOJO010000104.1"/>
</dbReference>
<dbReference type="EMBL" id="PUJY01000104">
    <property type="protein sequence ID" value="TDB42586.1"/>
    <property type="molecule type" value="Genomic_DNA"/>
</dbReference>
<organism evidence="1 2">
    <name type="scientific">Photorhabdus khanii subsp. guanajuatensis</name>
    <dbReference type="NCBI Taxonomy" id="2100166"/>
    <lineage>
        <taxon>Bacteria</taxon>
        <taxon>Pseudomonadati</taxon>
        <taxon>Pseudomonadota</taxon>
        <taxon>Gammaproteobacteria</taxon>
        <taxon>Enterobacterales</taxon>
        <taxon>Morganellaceae</taxon>
        <taxon>Photorhabdus</taxon>
    </lineage>
</organism>
<reference evidence="1 2" key="1">
    <citation type="journal article" date="2019" name="Int. J. Syst. Evol. Microbiol.">
        <title>Photorhabdus khanii subsp. guanajuatensis subsp. nov., isolated from Heterorhabditis atacamensis, and Photorhabdus luminescens subsp. mexicana subsp. nov., isolated from Heterorhabditis mexicana entomopathogenic nematodes.</title>
        <authorList>
            <person name="Machado R.A.R."/>
            <person name="Bruno P."/>
            <person name="Arce C.C.M."/>
            <person name="Liechti N."/>
            <person name="Kohler A."/>
            <person name="Bernal J."/>
            <person name="Bruggmann R."/>
            <person name="Turlings T.C.J."/>
        </authorList>
    </citation>
    <scope>NUCLEOTIDE SEQUENCE [LARGE SCALE GENOMIC DNA]</scope>
    <source>
        <strain evidence="1 2">MEX20-17</strain>
    </source>
</reference>
<sequence>MSNIITSIEKIDNTTEYSVILAKGLTSEVAAVGKGQIWSGSMWIPWIGQSSENDKVITITGGPAKQSKAFLFQDYNDDKIKYGTGKSFNYDNKDNIVEVRGDSAAGRRLVLSIDDDNDSFILTVTKF</sequence>
<comment type="caution">
    <text evidence="1">The sequence shown here is derived from an EMBL/GenBank/DDBJ whole genome shotgun (WGS) entry which is preliminary data.</text>
</comment>
<accession>A0A4R4IPM6</accession>
<protein>
    <submittedName>
        <fullName evidence="1">Uncharacterized protein</fullName>
    </submittedName>
</protein>
<name>A0A4R4IPM6_9GAMM</name>
<dbReference type="Proteomes" id="UP000295598">
    <property type="component" value="Unassembled WGS sequence"/>
</dbReference>
<dbReference type="AlphaFoldDB" id="A0A4R4IPM6"/>